<dbReference type="EMBL" id="KK852891">
    <property type="protein sequence ID" value="KDR14255.1"/>
    <property type="molecule type" value="Genomic_DNA"/>
</dbReference>
<name>A0A067QW19_ZOONE</name>
<accession>A0A067QW19</accession>
<proteinExistence type="predicted"/>
<feature type="region of interest" description="Disordered" evidence="1">
    <location>
        <begin position="85"/>
        <end position="120"/>
    </location>
</feature>
<evidence type="ECO:0000256" key="1">
    <source>
        <dbReference type="SAM" id="MobiDB-lite"/>
    </source>
</evidence>
<sequence>MKRVAAPQQTKARIKLEHVVKESDEDLFEFPSDKKARITNEEDEDIFAFVDDVKHKPLQMNVHEDETAKLSLLTKKRKLKASETISELSSVSKKHAPEKDVSQISCTESDKDETKEPNVSLSGFLDAVQEPKVNTMDVPMMDIAEGLKNVTVVEMKALIFRNTPPIRAPATGCSHVSSNFKKFRKVQAVYHRPVIRKENLVPYDADTKGLCEWLNETHDKDEMEDNDDDDDWAFFGSSQANKKKTHFRHR</sequence>
<evidence type="ECO:0000313" key="3">
    <source>
        <dbReference type="Proteomes" id="UP000027135"/>
    </source>
</evidence>
<reference evidence="2 3" key="1">
    <citation type="journal article" date="2014" name="Nat. Commun.">
        <title>Molecular traces of alternative social organization in a termite genome.</title>
        <authorList>
            <person name="Terrapon N."/>
            <person name="Li C."/>
            <person name="Robertson H.M."/>
            <person name="Ji L."/>
            <person name="Meng X."/>
            <person name="Booth W."/>
            <person name="Chen Z."/>
            <person name="Childers C.P."/>
            <person name="Glastad K.M."/>
            <person name="Gokhale K."/>
            <person name="Gowin J."/>
            <person name="Gronenberg W."/>
            <person name="Hermansen R.A."/>
            <person name="Hu H."/>
            <person name="Hunt B.G."/>
            <person name="Huylmans A.K."/>
            <person name="Khalil S.M."/>
            <person name="Mitchell R.D."/>
            <person name="Munoz-Torres M.C."/>
            <person name="Mustard J.A."/>
            <person name="Pan H."/>
            <person name="Reese J.T."/>
            <person name="Scharf M.E."/>
            <person name="Sun F."/>
            <person name="Vogel H."/>
            <person name="Xiao J."/>
            <person name="Yang W."/>
            <person name="Yang Z."/>
            <person name="Yang Z."/>
            <person name="Zhou J."/>
            <person name="Zhu J."/>
            <person name="Brent C.S."/>
            <person name="Elsik C.G."/>
            <person name="Goodisman M.A."/>
            <person name="Liberles D.A."/>
            <person name="Roe R.M."/>
            <person name="Vargo E.L."/>
            <person name="Vilcinskas A."/>
            <person name="Wang J."/>
            <person name="Bornberg-Bauer E."/>
            <person name="Korb J."/>
            <person name="Zhang G."/>
            <person name="Liebig J."/>
        </authorList>
    </citation>
    <scope>NUCLEOTIDE SEQUENCE [LARGE SCALE GENOMIC DNA]</scope>
    <source>
        <tissue evidence="2">Whole organism</tissue>
    </source>
</reference>
<dbReference type="STRING" id="136037.A0A067QW19"/>
<dbReference type="AlphaFoldDB" id="A0A067QW19"/>
<keyword evidence="3" id="KW-1185">Reference proteome</keyword>
<evidence type="ECO:0000313" key="2">
    <source>
        <dbReference type="EMBL" id="KDR14255.1"/>
    </source>
</evidence>
<gene>
    <name evidence="2" type="ORF">L798_10563</name>
</gene>
<dbReference type="InParanoid" id="A0A067QW19"/>
<protein>
    <submittedName>
        <fullName evidence="2">Uncharacterized protein</fullName>
    </submittedName>
</protein>
<organism evidence="2 3">
    <name type="scientific">Zootermopsis nevadensis</name>
    <name type="common">Dampwood termite</name>
    <dbReference type="NCBI Taxonomy" id="136037"/>
    <lineage>
        <taxon>Eukaryota</taxon>
        <taxon>Metazoa</taxon>
        <taxon>Ecdysozoa</taxon>
        <taxon>Arthropoda</taxon>
        <taxon>Hexapoda</taxon>
        <taxon>Insecta</taxon>
        <taxon>Pterygota</taxon>
        <taxon>Neoptera</taxon>
        <taxon>Polyneoptera</taxon>
        <taxon>Dictyoptera</taxon>
        <taxon>Blattodea</taxon>
        <taxon>Blattoidea</taxon>
        <taxon>Termitoidae</taxon>
        <taxon>Termopsidae</taxon>
        <taxon>Zootermopsis</taxon>
    </lineage>
</organism>
<dbReference type="Proteomes" id="UP000027135">
    <property type="component" value="Unassembled WGS sequence"/>
</dbReference>